<protein>
    <submittedName>
        <fullName evidence="1">Uncharacterized protein</fullName>
    </submittedName>
</protein>
<comment type="caution">
    <text evidence="1">The sequence shown here is derived from an EMBL/GenBank/DDBJ whole genome shotgun (WGS) entry which is preliminary data.</text>
</comment>
<dbReference type="Proteomes" id="UP000077521">
    <property type="component" value="Unassembled WGS sequence"/>
</dbReference>
<reference evidence="1" key="1">
    <citation type="submission" date="2016-04" db="EMBL/GenBank/DDBJ databases">
        <authorList>
            <person name="Nguyen H.D."/>
            <person name="Samba Siva P."/>
            <person name="Cullis J."/>
            <person name="Levesque C.A."/>
            <person name="Hambleton S."/>
        </authorList>
    </citation>
    <scope>NUCLEOTIDE SEQUENCE</scope>
    <source>
        <strain evidence="1">DAOMC 236416</strain>
    </source>
</reference>
<name>A0A177TRE8_9BASI</name>
<proteinExistence type="predicted"/>
<dbReference type="AlphaFoldDB" id="A0A177TRE8"/>
<sequence>MSSNRDCVKTAFGIVVKPEPVQYGRPVQRFASDSIVPDVDYPDYGLPDVKVYATGTPPWVFMGVDFTTPFPVEDFIRRLTHNRSSRLEHWLSLCRYLARKEERTDLPMHLRRLFADVTNFNRRSNRRRTLVSSQLWMTPPMLA</sequence>
<gene>
    <name evidence="1" type="ORF">A4X13_0g5394</name>
</gene>
<accession>A0A177TRE8</accession>
<evidence type="ECO:0000313" key="2">
    <source>
        <dbReference type="Proteomes" id="UP000077521"/>
    </source>
</evidence>
<keyword evidence="2" id="KW-1185">Reference proteome</keyword>
<dbReference type="EMBL" id="LWDF02000417">
    <property type="protein sequence ID" value="KAE8248975.1"/>
    <property type="molecule type" value="Genomic_DNA"/>
</dbReference>
<reference evidence="1" key="2">
    <citation type="journal article" date="2019" name="IMA Fungus">
        <title>Genome sequencing and comparison of five Tilletia species to identify candidate genes for the detection of regulated species infecting wheat.</title>
        <authorList>
            <person name="Nguyen H.D.T."/>
            <person name="Sultana T."/>
            <person name="Kesanakurti P."/>
            <person name="Hambleton S."/>
        </authorList>
    </citation>
    <scope>NUCLEOTIDE SEQUENCE</scope>
    <source>
        <strain evidence="1">DAOMC 236416</strain>
    </source>
</reference>
<organism evidence="1 2">
    <name type="scientific">Tilletia indica</name>
    <dbReference type="NCBI Taxonomy" id="43049"/>
    <lineage>
        <taxon>Eukaryota</taxon>
        <taxon>Fungi</taxon>
        <taxon>Dikarya</taxon>
        <taxon>Basidiomycota</taxon>
        <taxon>Ustilaginomycotina</taxon>
        <taxon>Exobasidiomycetes</taxon>
        <taxon>Tilletiales</taxon>
        <taxon>Tilletiaceae</taxon>
        <taxon>Tilletia</taxon>
    </lineage>
</organism>
<evidence type="ECO:0000313" key="1">
    <source>
        <dbReference type="EMBL" id="KAE8248975.1"/>
    </source>
</evidence>